<sequence>MDNSRTHFTHSQLPPNLSGSPPVPPTYYTQQAPSHHSSPHLSYTTHSRSSNSFEAQALQAHLANQSVGSRYSEFSAISRQGTPVHAAGVAPAGSTPCASFHGSTPNSSSGQRSVSGSRLASQAVYLRSNPGPIPHQVCIRTSPTFNHAQSHVTQISDDSRSFSNSTRNINRLTAQPAPPLASPIPRSFPPEVPRSAGNSHCSDNGRSFSQSTPNSNNSGSQPRPQLAYSVSHSVSLDVPRSTVNPHHQHPTPASLPPLQLFPCISAAEAQPTQSSLPSRKRLPPQKNVQRSAAPSHPQAPVKVAASKPPSVTFSDLPAPSENFKTASTNFSTAPPLIDLHKRINYKRKRAPSVDTTAQEPCSMEELLQMTEADLAAEAHRSSKGAMSNADRSFFLDFYHQQRKELVIKAIEHGVSMPMVDSFLGKRMVIKKLTSWNRFMKTHQARKVFSGPRKGVKQKTAMGGVSKLYHSLSVEEKKAYQVPAPPETSDGEDTAESALASQPPDVDESLSTAHERGMRQTVSFKRASDQVQNFMDSWVQQAVHVAKTCSCEMVFFTVSKHLGPHSFQFMQTTHGASAFAGAAQNVDGARNYLARMQSFLVGYQVSEIAAIADGKPGKNKSRAVTAVARMSQLIAEKTNGALTQWPWTNTDAELAEFKYRLVLLPGAKTQREWITTPSRNFNVRCQAFTHKDLDENLIDVVHDPSIPDTIKPVKPPGPKKPRAPRKRIPKDTDKATAKTPRKRAPKALGKRKAKVISSDSEESSPPASAAPSPSMSFRESDSSSSELNDIGLGLGDDADDTDEVPDE</sequence>
<feature type="region of interest" description="Disordered" evidence="1">
    <location>
        <begin position="97"/>
        <end position="119"/>
    </location>
</feature>
<comment type="caution">
    <text evidence="2">The sequence shown here is derived from an EMBL/GenBank/DDBJ whole genome shotgun (WGS) entry which is preliminary data.</text>
</comment>
<accession>A0A0L0V4J8</accession>
<dbReference type="AlphaFoldDB" id="A0A0L0V4J8"/>
<proteinExistence type="predicted"/>
<feature type="region of interest" description="Disordered" evidence="1">
    <location>
        <begin position="238"/>
        <end position="257"/>
    </location>
</feature>
<name>A0A0L0V4J8_9BASI</name>
<dbReference type="OrthoDB" id="2507159at2759"/>
<feature type="compositionally biased region" description="Polar residues" evidence="1">
    <location>
        <begin position="27"/>
        <end position="50"/>
    </location>
</feature>
<reference evidence="3" key="1">
    <citation type="submission" date="2014-03" db="EMBL/GenBank/DDBJ databases">
        <title>The Genome Sequence of Puccinia striiformis f. sp. tritici PST-78.</title>
        <authorList>
            <consortium name="The Broad Institute Genome Sequencing Platform"/>
            <person name="Cuomo C."/>
            <person name="Hulbert S."/>
            <person name="Chen X."/>
            <person name="Walker B."/>
            <person name="Young S.K."/>
            <person name="Zeng Q."/>
            <person name="Gargeya S."/>
            <person name="Fitzgerald M."/>
            <person name="Haas B."/>
            <person name="Abouelleil A."/>
            <person name="Alvarado L."/>
            <person name="Arachchi H.M."/>
            <person name="Berlin A.M."/>
            <person name="Chapman S.B."/>
            <person name="Goldberg J."/>
            <person name="Griggs A."/>
            <person name="Gujja S."/>
            <person name="Hansen M."/>
            <person name="Howarth C."/>
            <person name="Imamovic A."/>
            <person name="Larimer J."/>
            <person name="McCowan C."/>
            <person name="Montmayeur A."/>
            <person name="Murphy C."/>
            <person name="Neiman D."/>
            <person name="Pearson M."/>
            <person name="Priest M."/>
            <person name="Roberts A."/>
            <person name="Saif S."/>
            <person name="Shea T."/>
            <person name="Sisk P."/>
            <person name="Sykes S."/>
            <person name="Wortman J."/>
            <person name="Nusbaum C."/>
            <person name="Birren B."/>
        </authorList>
    </citation>
    <scope>NUCLEOTIDE SEQUENCE [LARGE SCALE GENOMIC DNA]</scope>
    <source>
        <strain evidence="3">race PST-78</strain>
    </source>
</reference>
<protein>
    <submittedName>
        <fullName evidence="2">Uncharacterized protein</fullName>
    </submittedName>
</protein>
<keyword evidence="3" id="KW-1185">Reference proteome</keyword>
<feature type="compositionally biased region" description="Basic residues" evidence="1">
    <location>
        <begin position="716"/>
        <end position="727"/>
    </location>
</feature>
<dbReference type="Proteomes" id="UP000054564">
    <property type="component" value="Unassembled WGS sequence"/>
</dbReference>
<evidence type="ECO:0000313" key="2">
    <source>
        <dbReference type="EMBL" id="KNE94106.1"/>
    </source>
</evidence>
<feature type="compositionally biased region" description="Acidic residues" evidence="1">
    <location>
        <begin position="795"/>
        <end position="806"/>
    </location>
</feature>
<feature type="region of interest" description="Disordered" evidence="1">
    <location>
        <begin position="478"/>
        <end position="511"/>
    </location>
</feature>
<feature type="compositionally biased region" description="Polar residues" evidence="1">
    <location>
        <begin position="196"/>
        <end position="232"/>
    </location>
</feature>
<feature type="compositionally biased region" description="Low complexity" evidence="1">
    <location>
        <begin position="107"/>
        <end position="118"/>
    </location>
</feature>
<evidence type="ECO:0000313" key="3">
    <source>
        <dbReference type="Proteomes" id="UP000054564"/>
    </source>
</evidence>
<feature type="compositionally biased region" description="Pro residues" evidence="1">
    <location>
        <begin position="176"/>
        <end position="192"/>
    </location>
</feature>
<feature type="region of interest" description="Disordered" evidence="1">
    <location>
        <begin position="268"/>
        <end position="314"/>
    </location>
</feature>
<organism evidence="2 3">
    <name type="scientific">Puccinia striiformis f. sp. tritici PST-78</name>
    <dbReference type="NCBI Taxonomy" id="1165861"/>
    <lineage>
        <taxon>Eukaryota</taxon>
        <taxon>Fungi</taxon>
        <taxon>Dikarya</taxon>
        <taxon>Basidiomycota</taxon>
        <taxon>Pucciniomycotina</taxon>
        <taxon>Pucciniomycetes</taxon>
        <taxon>Pucciniales</taxon>
        <taxon>Pucciniaceae</taxon>
        <taxon>Puccinia</taxon>
    </lineage>
</organism>
<dbReference type="EMBL" id="AJIL01000123">
    <property type="protein sequence ID" value="KNE94106.1"/>
    <property type="molecule type" value="Genomic_DNA"/>
</dbReference>
<feature type="region of interest" description="Disordered" evidence="1">
    <location>
        <begin position="173"/>
        <end position="232"/>
    </location>
</feature>
<feature type="compositionally biased region" description="Basic residues" evidence="1">
    <location>
        <begin position="738"/>
        <end position="753"/>
    </location>
</feature>
<feature type="region of interest" description="Disordered" evidence="1">
    <location>
        <begin position="1"/>
        <end position="50"/>
    </location>
</feature>
<feature type="compositionally biased region" description="Low complexity" evidence="1">
    <location>
        <begin position="762"/>
        <end position="790"/>
    </location>
</feature>
<gene>
    <name evidence="2" type="ORF">PSTG_12536</name>
</gene>
<feature type="region of interest" description="Disordered" evidence="1">
    <location>
        <begin position="702"/>
        <end position="806"/>
    </location>
</feature>
<evidence type="ECO:0000256" key="1">
    <source>
        <dbReference type="SAM" id="MobiDB-lite"/>
    </source>
</evidence>